<dbReference type="Pfam" id="PF08002">
    <property type="entry name" value="DUF1697"/>
    <property type="match status" value="1"/>
</dbReference>
<evidence type="ECO:0008006" key="3">
    <source>
        <dbReference type="Google" id="ProtNLM"/>
    </source>
</evidence>
<organism evidence="2">
    <name type="scientific">Isoptericola variabilis (strain 225)</name>
    <dbReference type="NCBI Taxonomy" id="743718"/>
    <lineage>
        <taxon>Bacteria</taxon>
        <taxon>Bacillati</taxon>
        <taxon>Actinomycetota</taxon>
        <taxon>Actinomycetes</taxon>
        <taxon>Micrococcales</taxon>
        <taxon>Promicromonosporaceae</taxon>
        <taxon>Isoptericola</taxon>
    </lineage>
</organism>
<sequence>MFTRRPLGVRPAGAGVQHGGMTAPVTYVVLLRGVNLGPHRRVSADDLRAAATQAGLVDARTHATSGNLVVTAPEGLRAPDVAAKVSAALAERVGTEVPAVALDAARLAAVVEANPFPVAAQDDPAHLQVHVGPEPVDAAGIARLDLANAGRELLAVAEGVLYVHYRDGIGRSRLTSDVLDRAAGTWTTGRNWNTVRRLHAMTGR</sequence>
<dbReference type="eggNOG" id="COG3797">
    <property type="taxonomic scope" value="Bacteria"/>
</dbReference>
<dbReference type="Proteomes" id="UP000009236">
    <property type="component" value="Chromosome"/>
</dbReference>
<protein>
    <recommendedName>
        <fullName evidence="3">DUF1697 domain-containing protein</fullName>
    </recommendedName>
</protein>
<proteinExistence type="predicted"/>
<reference evidence="1 2" key="1">
    <citation type="submission" date="2011-05" db="EMBL/GenBank/DDBJ databases">
        <title>Complete sequence of Isoptericola variabilis 225.</title>
        <authorList>
            <consortium name="US DOE Joint Genome Institute"/>
            <person name="Lucas S."/>
            <person name="Han J."/>
            <person name="Lapidus A."/>
            <person name="Cheng J.-F."/>
            <person name="Goodwin L."/>
            <person name="Pitluck S."/>
            <person name="Peters L."/>
            <person name="Mikhailova N."/>
            <person name="Zeytun A."/>
            <person name="Han C."/>
            <person name="Tapia R."/>
            <person name="Land M."/>
            <person name="Hauser L."/>
            <person name="Kyrpides N."/>
            <person name="Ivanova N."/>
            <person name="Pagani I."/>
            <person name="Siebers A."/>
            <person name="Allgaier M."/>
            <person name="Thelen M."/>
            <person name="Hugenholtz P."/>
            <person name="Gladden J."/>
            <person name="Woyke T."/>
        </authorList>
    </citation>
    <scope>NUCLEOTIDE SEQUENCE [LARGE SCALE GENOMIC DNA]</scope>
    <source>
        <strain evidence="2">225</strain>
    </source>
</reference>
<keyword evidence="2" id="KW-1185">Reference proteome</keyword>
<evidence type="ECO:0000313" key="1">
    <source>
        <dbReference type="EMBL" id="AEG43684.1"/>
    </source>
</evidence>
<dbReference type="SUPFAM" id="SSF160379">
    <property type="entry name" value="SP0830-like"/>
    <property type="match status" value="1"/>
</dbReference>
<dbReference type="Gene3D" id="3.30.70.1280">
    <property type="entry name" value="SP0830-like domains"/>
    <property type="match status" value="1"/>
</dbReference>
<dbReference type="PANTHER" id="PTHR36439">
    <property type="entry name" value="BLL4334 PROTEIN"/>
    <property type="match status" value="1"/>
</dbReference>
<dbReference type="EMBL" id="CP002810">
    <property type="protein sequence ID" value="AEG43684.1"/>
    <property type="molecule type" value="Genomic_DNA"/>
</dbReference>
<name>F6FPH1_ISOV2</name>
<dbReference type="STRING" id="743718.Isova_0900"/>
<evidence type="ECO:0000313" key="2">
    <source>
        <dbReference type="Proteomes" id="UP000009236"/>
    </source>
</evidence>
<dbReference type="InterPro" id="IPR012545">
    <property type="entry name" value="DUF1697"/>
</dbReference>
<dbReference type="AlphaFoldDB" id="F6FPH1"/>
<dbReference type="HOGENOM" id="CLU_106303_1_0_11"/>
<gene>
    <name evidence="1" type="ordered locus">Isova_0900</name>
</gene>
<dbReference type="KEGG" id="iva:Isova_0900"/>
<dbReference type="PANTHER" id="PTHR36439:SF1">
    <property type="entry name" value="DUF1697 DOMAIN-CONTAINING PROTEIN"/>
    <property type="match status" value="1"/>
</dbReference>
<dbReference type="PIRSF" id="PIRSF008502">
    <property type="entry name" value="UCP008502"/>
    <property type="match status" value="1"/>
</dbReference>
<accession>F6FPH1</accession>